<evidence type="ECO:0000313" key="10">
    <source>
        <dbReference type="RefSeq" id="XP_013416000.1"/>
    </source>
</evidence>
<dbReference type="GO" id="GO:0070888">
    <property type="term" value="F:E-box binding"/>
    <property type="evidence" value="ECO:0007669"/>
    <property type="project" value="TreeGrafter"/>
</dbReference>
<feature type="region of interest" description="Disordered" evidence="7">
    <location>
        <begin position="1"/>
        <end position="122"/>
    </location>
</feature>
<comment type="subcellular location">
    <subcellularLocation>
        <location evidence="2">Cytoplasm</location>
    </subcellularLocation>
    <subcellularLocation>
        <location evidence="1">Nucleus speckle</location>
    </subcellularLocation>
</comment>
<feature type="compositionally biased region" description="Acidic residues" evidence="7">
    <location>
        <begin position="205"/>
        <end position="217"/>
    </location>
</feature>
<dbReference type="InterPro" id="IPR032660">
    <property type="entry name" value="ATOH8_bHLH"/>
</dbReference>
<dbReference type="GO" id="GO:0046983">
    <property type="term" value="F:protein dimerization activity"/>
    <property type="evidence" value="ECO:0007669"/>
    <property type="project" value="InterPro"/>
</dbReference>
<protein>
    <submittedName>
        <fullName evidence="10">Protein atonal homolog 8-like</fullName>
    </submittedName>
</protein>
<dbReference type="GO" id="GO:0045944">
    <property type="term" value="P:positive regulation of transcription by RNA polymerase II"/>
    <property type="evidence" value="ECO:0007669"/>
    <property type="project" value="TreeGrafter"/>
</dbReference>
<dbReference type="GO" id="GO:0005737">
    <property type="term" value="C:cytoplasm"/>
    <property type="evidence" value="ECO:0007669"/>
    <property type="project" value="UniProtKB-SubCell"/>
</dbReference>
<dbReference type="CDD" id="cd11421">
    <property type="entry name" value="bHLH_TS_ATOH8"/>
    <property type="match status" value="1"/>
</dbReference>
<dbReference type="SUPFAM" id="SSF47459">
    <property type="entry name" value="HLH, helix-loop-helix DNA-binding domain"/>
    <property type="match status" value="1"/>
</dbReference>
<dbReference type="Gene3D" id="4.10.280.10">
    <property type="entry name" value="Helix-loop-helix DNA-binding domain"/>
    <property type="match status" value="1"/>
</dbReference>
<organism evidence="9 10">
    <name type="scientific">Lingula anatina</name>
    <name type="common">Brachiopod</name>
    <name type="synonym">Lingula unguis</name>
    <dbReference type="NCBI Taxonomy" id="7574"/>
    <lineage>
        <taxon>Eukaryota</taxon>
        <taxon>Metazoa</taxon>
        <taxon>Spiralia</taxon>
        <taxon>Lophotrochozoa</taxon>
        <taxon>Brachiopoda</taxon>
        <taxon>Linguliformea</taxon>
        <taxon>Lingulata</taxon>
        <taxon>Lingulida</taxon>
        <taxon>Linguloidea</taxon>
        <taxon>Lingulidae</taxon>
        <taxon>Lingula</taxon>
    </lineage>
</organism>
<evidence type="ECO:0000256" key="6">
    <source>
        <dbReference type="ARBA" id="ARBA00023242"/>
    </source>
</evidence>
<dbReference type="Pfam" id="PF00010">
    <property type="entry name" value="HLH"/>
    <property type="match status" value="1"/>
</dbReference>
<keyword evidence="6" id="KW-0539">Nucleus</keyword>
<reference evidence="10" key="1">
    <citation type="submission" date="2025-08" db="UniProtKB">
        <authorList>
            <consortium name="RefSeq"/>
        </authorList>
    </citation>
    <scope>IDENTIFICATION</scope>
    <source>
        <tissue evidence="10">Gonads</tissue>
    </source>
</reference>
<feature type="compositionally biased region" description="Basic and acidic residues" evidence="7">
    <location>
        <begin position="31"/>
        <end position="52"/>
    </location>
</feature>
<sequence>MASATKFDPEPQALDLSTKSRTMSESSEATEDSRKNKRKLQEPRRRTTDFSVKRLCQSPPSPARASPGYEQRATIISRAGETVKGTVVPGGHVGQATIPSPAHSGPTPPSHPGSLSPDSLGRVPPYPGGWPFQFYLPPQYAGMYGYPHPALLSTMNLFQRSIAPPNDKSAEGESSRATGRSQSTSSASNSAAVETARTTYPAADAGEDDEAEDYDDDLGLKHGSRRRKNYKNMTRERRVEANARERTRVHTISAAFERLRRAVPSYSNNQKLSKLAILRIACSYILSLARLADMDYSEDQKGLNFQECVELCTKTINAEGRARRRH</sequence>
<dbReference type="KEGG" id="lak:106177698"/>
<evidence type="ECO:0000256" key="5">
    <source>
        <dbReference type="ARBA" id="ARBA00023163"/>
    </source>
</evidence>
<dbReference type="GO" id="GO:0016607">
    <property type="term" value="C:nuclear speck"/>
    <property type="evidence" value="ECO:0007669"/>
    <property type="project" value="UniProtKB-SubCell"/>
</dbReference>
<dbReference type="GO" id="GO:0009653">
    <property type="term" value="P:anatomical structure morphogenesis"/>
    <property type="evidence" value="ECO:0007669"/>
    <property type="project" value="TreeGrafter"/>
</dbReference>
<evidence type="ECO:0000259" key="8">
    <source>
        <dbReference type="PROSITE" id="PS50888"/>
    </source>
</evidence>
<gene>
    <name evidence="10" type="primary">LOC106177698</name>
</gene>
<keyword evidence="3" id="KW-0805">Transcription regulation</keyword>
<keyword evidence="5" id="KW-0804">Transcription</keyword>
<feature type="compositionally biased region" description="Polar residues" evidence="7">
    <location>
        <begin position="15"/>
        <end position="27"/>
    </location>
</feature>
<keyword evidence="4" id="KW-0238">DNA-binding</keyword>
<dbReference type="InterPro" id="IPR011598">
    <property type="entry name" value="bHLH_dom"/>
</dbReference>
<dbReference type="PROSITE" id="PS50888">
    <property type="entry name" value="BHLH"/>
    <property type="match status" value="1"/>
</dbReference>
<evidence type="ECO:0000313" key="9">
    <source>
        <dbReference type="Proteomes" id="UP000085678"/>
    </source>
</evidence>
<dbReference type="InterPro" id="IPR050359">
    <property type="entry name" value="bHLH_transcription_factors"/>
</dbReference>
<keyword evidence="9" id="KW-1185">Reference proteome</keyword>
<name>A0A1S3K023_LINAN</name>
<dbReference type="PANTHER" id="PTHR19290:SF102">
    <property type="entry name" value="TRANSCRIPTION FACTOR ATOH8"/>
    <property type="match status" value="1"/>
</dbReference>
<proteinExistence type="predicted"/>
<dbReference type="STRING" id="7574.A0A1S3K023"/>
<dbReference type="OrthoDB" id="10001938at2759"/>
<dbReference type="FunFam" id="4.10.280.10:FF:000052">
    <property type="entry name" value="Protein atonal homolog 8"/>
    <property type="match status" value="1"/>
</dbReference>
<feature type="domain" description="BHLH" evidence="8">
    <location>
        <begin position="236"/>
        <end position="288"/>
    </location>
</feature>
<dbReference type="SMART" id="SM00353">
    <property type="entry name" value="HLH"/>
    <property type="match status" value="1"/>
</dbReference>
<evidence type="ECO:0000256" key="4">
    <source>
        <dbReference type="ARBA" id="ARBA00023125"/>
    </source>
</evidence>
<evidence type="ECO:0000256" key="1">
    <source>
        <dbReference type="ARBA" id="ARBA00004324"/>
    </source>
</evidence>
<dbReference type="InterPro" id="IPR036638">
    <property type="entry name" value="HLH_DNA-bd_sf"/>
</dbReference>
<dbReference type="InParanoid" id="A0A1S3K023"/>
<dbReference type="GO" id="GO:0003700">
    <property type="term" value="F:DNA-binding transcription factor activity"/>
    <property type="evidence" value="ECO:0007669"/>
    <property type="project" value="InterPro"/>
</dbReference>
<evidence type="ECO:0000256" key="3">
    <source>
        <dbReference type="ARBA" id="ARBA00023015"/>
    </source>
</evidence>
<dbReference type="GeneID" id="106177698"/>
<feature type="region of interest" description="Disordered" evidence="7">
    <location>
        <begin position="162"/>
        <end position="223"/>
    </location>
</feature>
<feature type="compositionally biased region" description="Low complexity" evidence="7">
    <location>
        <begin position="175"/>
        <end position="192"/>
    </location>
</feature>
<accession>A0A1S3K023</accession>
<dbReference type="OMA" id="SIKRFCP"/>
<dbReference type="RefSeq" id="XP_013416000.1">
    <property type="nucleotide sequence ID" value="XM_013560546.2"/>
</dbReference>
<dbReference type="Proteomes" id="UP000085678">
    <property type="component" value="Unplaced"/>
</dbReference>
<evidence type="ECO:0000256" key="7">
    <source>
        <dbReference type="SAM" id="MobiDB-lite"/>
    </source>
</evidence>
<dbReference type="AlphaFoldDB" id="A0A1S3K023"/>
<dbReference type="PANTHER" id="PTHR19290">
    <property type="entry name" value="BASIC HELIX-LOOP-HELIX PROTEIN NEUROGENIN-RELATED"/>
    <property type="match status" value="1"/>
</dbReference>
<evidence type="ECO:0000256" key="2">
    <source>
        <dbReference type="ARBA" id="ARBA00004496"/>
    </source>
</evidence>